<protein>
    <submittedName>
        <fullName evidence="1">Uncharacterized protein</fullName>
    </submittedName>
</protein>
<evidence type="ECO:0000313" key="1">
    <source>
        <dbReference type="EMBL" id="KAH3712066.1"/>
    </source>
</evidence>
<reference evidence="1" key="2">
    <citation type="submission" date="2020-11" db="EMBL/GenBank/DDBJ databases">
        <authorList>
            <person name="McCartney M.A."/>
            <person name="Auch B."/>
            <person name="Kono T."/>
            <person name="Mallez S."/>
            <person name="Becker A."/>
            <person name="Gohl D.M."/>
            <person name="Silverstein K.A.T."/>
            <person name="Koren S."/>
            <person name="Bechman K.B."/>
            <person name="Herman A."/>
            <person name="Abrahante J.E."/>
            <person name="Garbe J."/>
        </authorList>
    </citation>
    <scope>NUCLEOTIDE SEQUENCE</scope>
    <source>
        <strain evidence="1">Duluth1</strain>
        <tissue evidence="1">Whole animal</tissue>
    </source>
</reference>
<accession>A0A9D4BPX7</accession>
<name>A0A9D4BPX7_DREPO</name>
<organism evidence="1 2">
    <name type="scientific">Dreissena polymorpha</name>
    <name type="common">Zebra mussel</name>
    <name type="synonym">Mytilus polymorpha</name>
    <dbReference type="NCBI Taxonomy" id="45954"/>
    <lineage>
        <taxon>Eukaryota</taxon>
        <taxon>Metazoa</taxon>
        <taxon>Spiralia</taxon>
        <taxon>Lophotrochozoa</taxon>
        <taxon>Mollusca</taxon>
        <taxon>Bivalvia</taxon>
        <taxon>Autobranchia</taxon>
        <taxon>Heteroconchia</taxon>
        <taxon>Euheterodonta</taxon>
        <taxon>Imparidentia</taxon>
        <taxon>Neoheterodontei</taxon>
        <taxon>Myida</taxon>
        <taxon>Dreissenoidea</taxon>
        <taxon>Dreissenidae</taxon>
        <taxon>Dreissena</taxon>
    </lineage>
</organism>
<gene>
    <name evidence="1" type="ORF">DPMN_071744</name>
</gene>
<reference evidence="1" key="1">
    <citation type="journal article" date="2019" name="bioRxiv">
        <title>The Genome of the Zebra Mussel, Dreissena polymorpha: A Resource for Invasive Species Research.</title>
        <authorList>
            <person name="McCartney M.A."/>
            <person name="Auch B."/>
            <person name="Kono T."/>
            <person name="Mallez S."/>
            <person name="Zhang Y."/>
            <person name="Obille A."/>
            <person name="Becker A."/>
            <person name="Abrahante J.E."/>
            <person name="Garbe J."/>
            <person name="Badalamenti J.P."/>
            <person name="Herman A."/>
            <person name="Mangelson H."/>
            <person name="Liachko I."/>
            <person name="Sullivan S."/>
            <person name="Sone E.D."/>
            <person name="Koren S."/>
            <person name="Silverstein K.A.T."/>
            <person name="Beckman K.B."/>
            <person name="Gohl D.M."/>
        </authorList>
    </citation>
    <scope>NUCLEOTIDE SEQUENCE</scope>
    <source>
        <strain evidence="1">Duluth1</strain>
        <tissue evidence="1">Whole animal</tissue>
    </source>
</reference>
<keyword evidence="2" id="KW-1185">Reference proteome</keyword>
<proteinExistence type="predicted"/>
<dbReference type="Proteomes" id="UP000828390">
    <property type="component" value="Unassembled WGS sequence"/>
</dbReference>
<comment type="caution">
    <text evidence="1">The sequence shown here is derived from an EMBL/GenBank/DDBJ whole genome shotgun (WGS) entry which is preliminary data.</text>
</comment>
<dbReference type="AlphaFoldDB" id="A0A9D4BPX7"/>
<evidence type="ECO:0000313" key="2">
    <source>
        <dbReference type="Proteomes" id="UP000828390"/>
    </source>
</evidence>
<sequence>MEEFMFGDQVAAMRSEAPAHHRHLVFSGPAGIGKTRLLDQILSMSQQAGFR</sequence>
<dbReference type="EMBL" id="JAIWYP010000014">
    <property type="protein sequence ID" value="KAH3712066.1"/>
    <property type="molecule type" value="Genomic_DNA"/>
</dbReference>